<gene>
    <name evidence="3" type="ORF">bsdtw1_02203</name>
</gene>
<evidence type="ECO:0000313" key="3">
    <source>
        <dbReference type="EMBL" id="GFP76107.1"/>
    </source>
</evidence>
<feature type="transmembrane region" description="Helical" evidence="1">
    <location>
        <begin position="139"/>
        <end position="158"/>
    </location>
</feature>
<comment type="caution">
    <text evidence="3">The sequence shown here is derived from an EMBL/GenBank/DDBJ whole genome shotgun (WGS) entry which is preliminary data.</text>
</comment>
<feature type="transmembrane region" description="Helical" evidence="1">
    <location>
        <begin position="39"/>
        <end position="57"/>
    </location>
</feature>
<protein>
    <recommendedName>
        <fullName evidence="2">CAAX prenyl protease 2/Lysostaphin resistance protein A-like domain-containing protein</fullName>
    </recommendedName>
</protein>
<sequence length="216" mass="24346">MSKETRTQIKFLVAPIIWQVIYLFVSAGFTKENRVYCDLIFYFVLAVYFMFIGYISFKKLFEQWKSGKSFWIQVLGTAISLALAFGVGIVVSLLFPNVDDGMGVFRVTNIPSLLAFICTTILLPPIAEEAFYRKAIVNFENRKLLIISSILGVLLFALEHSLKPLGLLTAAIWAVPLTLSYIKTKNIYVPMTAHFICNLLVNGFGVITIMARLILK</sequence>
<keyword evidence="1" id="KW-0472">Membrane</keyword>
<dbReference type="InterPro" id="IPR052710">
    <property type="entry name" value="CAAX_protease"/>
</dbReference>
<dbReference type="GO" id="GO:0080120">
    <property type="term" value="P:CAAX-box protein maturation"/>
    <property type="evidence" value="ECO:0007669"/>
    <property type="project" value="UniProtKB-ARBA"/>
</dbReference>
<dbReference type="Pfam" id="PF02517">
    <property type="entry name" value="Rce1-like"/>
    <property type="match status" value="1"/>
</dbReference>
<dbReference type="PANTHER" id="PTHR36435">
    <property type="entry name" value="SLR1288 PROTEIN"/>
    <property type="match status" value="1"/>
</dbReference>
<dbReference type="AlphaFoldDB" id="A0A6V8SG03"/>
<feature type="transmembrane region" description="Helical" evidence="1">
    <location>
        <begin position="107"/>
        <end position="127"/>
    </location>
</feature>
<feature type="transmembrane region" description="Helical" evidence="1">
    <location>
        <begin position="164"/>
        <end position="182"/>
    </location>
</feature>
<evidence type="ECO:0000259" key="2">
    <source>
        <dbReference type="Pfam" id="PF02517"/>
    </source>
</evidence>
<keyword evidence="1" id="KW-1133">Transmembrane helix</keyword>
<evidence type="ECO:0000313" key="4">
    <source>
        <dbReference type="Proteomes" id="UP000580568"/>
    </source>
</evidence>
<dbReference type="RefSeq" id="WP_205245280.1">
    <property type="nucleotide sequence ID" value="NZ_BLZR01000001.1"/>
</dbReference>
<dbReference type="Proteomes" id="UP000580568">
    <property type="component" value="Unassembled WGS sequence"/>
</dbReference>
<evidence type="ECO:0000256" key="1">
    <source>
        <dbReference type="SAM" id="Phobius"/>
    </source>
</evidence>
<reference evidence="3 4" key="1">
    <citation type="submission" date="2020-07" db="EMBL/GenBank/DDBJ databases">
        <title>A new beta-1,3-glucan-decomposing anaerobic bacterium isolated from anoxic soil subjected to biological soil disinfestation.</title>
        <authorList>
            <person name="Ueki A."/>
            <person name="Tonouchi A."/>
        </authorList>
    </citation>
    <scope>NUCLEOTIDE SEQUENCE [LARGE SCALE GENOMIC DNA]</scope>
    <source>
        <strain evidence="3 4">TW1</strain>
    </source>
</reference>
<feature type="transmembrane region" description="Helical" evidence="1">
    <location>
        <begin position="9"/>
        <end position="27"/>
    </location>
</feature>
<feature type="transmembrane region" description="Helical" evidence="1">
    <location>
        <begin position="194"/>
        <end position="215"/>
    </location>
</feature>
<dbReference type="PANTHER" id="PTHR36435:SF1">
    <property type="entry name" value="CAAX AMINO TERMINAL PROTEASE FAMILY PROTEIN"/>
    <property type="match status" value="1"/>
</dbReference>
<organism evidence="3 4">
    <name type="scientific">Clostridium fungisolvens</name>
    <dbReference type="NCBI Taxonomy" id="1604897"/>
    <lineage>
        <taxon>Bacteria</taxon>
        <taxon>Bacillati</taxon>
        <taxon>Bacillota</taxon>
        <taxon>Clostridia</taxon>
        <taxon>Eubacteriales</taxon>
        <taxon>Clostridiaceae</taxon>
        <taxon>Clostridium</taxon>
    </lineage>
</organism>
<feature type="domain" description="CAAX prenyl protease 2/Lysostaphin resistance protein A-like" evidence="2">
    <location>
        <begin position="112"/>
        <end position="200"/>
    </location>
</feature>
<dbReference type="InterPro" id="IPR003675">
    <property type="entry name" value="Rce1/LyrA-like_dom"/>
</dbReference>
<keyword evidence="1" id="KW-0812">Transmembrane</keyword>
<name>A0A6V8SG03_9CLOT</name>
<accession>A0A6V8SG03</accession>
<proteinExistence type="predicted"/>
<dbReference type="EMBL" id="BLZR01000001">
    <property type="protein sequence ID" value="GFP76107.1"/>
    <property type="molecule type" value="Genomic_DNA"/>
</dbReference>
<feature type="transmembrane region" description="Helical" evidence="1">
    <location>
        <begin position="69"/>
        <end position="95"/>
    </location>
</feature>
<keyword evidence="4" id="KW-1185">Reference proteome</keyword>
<dbReference type="GO" id="GO:0004175">
    <property type="term" value="F:endopeptidase activity"/>
    <property type="evidence" value="ECO:0007669"/>
    <property type="project" value="UniProtKB-ARBA"/>
</dbReference>